<evidence type="ECO:0000256" key="1">
    <source>
        <dbReference type="SAM" id="MobiDB-lite"/>
    </source>
</evidence>
<proteinExistence type="predicted"/>
<gene>
    <name evidence="2" type="ORF">DFP72DRAFT_816147</name>
</gene>
<dbReference type="Proteomes" id="UP000521943">
    <property type="component" value="Unassembled WGS sequence"/>
</dbReference>
<dbReference type="AlphaFoldDB" id="A0A8H6M185"/>
<name>A0A8H6M185_9AGAR</name>
<comment type="caution">
    <text evidence="2">The sequence shown here is derived from an EMBL/GenBank/DDBJ whole genome shotgun (WGS) entry which is preliminary data.</text>
</comment>
<evidence type="ECO:0000313" key="2">
    <source>
        <dbReference type="EMBL" id="KAF6751743.1"/>
    </source>
</evidence>
<accession>A0A8H6M185</accession>
<keyword evidence="3" id="KW-1185">Reference proteome</keyword>
<feature type="region of interest" description="Disordered" evidence="1">
    <location>
        <begin position="390"/>
        <end position="436"/>
    </location>
</feature>
<organism evidence="2 3">
    <name type="scientific">Ephemerocybe angulata</name>
    <dbReference type="NCBI Taxonomy" id="980116"/>
    <lineage>
        <taxon>Eukaryota</taxon>
        <taxon>Fungi</taxon>
        <taxon>Dikarya</taxon>
        <taxon>Basidiomycota</taxon>
        <taxon>Agaricomycotina</taxon>
        <taxon>Agaricomycetes</taxon>
        <taxon>Agaricomycetidae</taxon>
        <taxon>Agaricales</taxon>
        <taxon>Agaricineae</taxon>
        <taxon>Psathyrellaceae</taxon>
        <taxon>Ephemerocybe</taxon>
    </lineage>
</organism>
<protein>
    <recommendedName>
        <fullName evidence="4">USP domain-containing protein</fullName>
    </recommendedName>
</protein>
<evidence type="ECO:0000313" key="3">
    <source>
        <dbReference type="Proteomes" id="UP000521943"/>
    </source>
</evidence>
<dbReference type="EMBL" id="JACGCI010000048">
    <property type="protein sequence ID" value="KAF6751743.1"/>
    <property type="molecule type" value="Genomic_DNA"/>
</dbReference>
<sequence>MRQTVEGGPDAKFRRALENMRYGACDDNDLTFLRTLVARRGSSTKCLSLPLFRNVSIITSRNSYKDRFNDMGCKQFAAGRGEELHVFHSVDFMGNNKDITAPKVRLGKQKSTKVGLPESLQRLLWSLEPHTCEHIPAVLRLCKGMPVMLRYNDATELCITKGQEGLVVGWDSLPGKYGTKALETVYVKLLNPPKSIQLPGLDKNVVPIPKTKNSIMCDLPDKKSAKEPGLPIERQQVNILPNFSMTDYASQGKSRKVNVVDLSMAKDVQNVYTALSRSCSAEGTVILQSADLKTRIASGIDGYQRQEFRELAWLDKLTEARYEGTLPDGVKGEMRYPLIKSFRSLVGSVPSITDDRNLREGISEIKAHKNRKILNEVYSENNVLWDHKALSFPQGPGDKDKRKRQGKTGKGAEEANRKSQYNDANGHITKRGRIEGVGNEAETPKGFIWDSRSYSCAYDALFTVLFNIWYLAQDLWGPRFASINYAMKILSDNFKQVASETLTMEEARDNVREVLFNASPEDFPKGRQFASIDLLVNAMLSSSKVYGSTSLVCGSCGYKGLDDKNLDLKTVTTIPEADEGNHALRQPASLCVEQALFSQAASTAHHCPSCANSLGTFSFLWRQMQLSSFPDILAIELADVNIKRLEPTLRLPSTEAHCLMTLRGVLYHSRLSAHFTCRVVDPSGGVWYHDGAVTGRDVEYESLLVGGDDNAWLNHGPQDYRRVYAIYARLQ</sequence>
<evidence type="ECO:0008006" key="4">
    <source>
        <dbReference type="Google" id="ProtNLM"/>
    </source>
</evidence>
<reference evidence="2 3" key="1">
    <citation type="submission" date="2020-07" db="EMBL/GenBank/DDBJ databases">
        <title>Comparative genomics of pyrophilous fungi reveals a link between fire events and developmental genes.</title>
        <authorList>
            <consortium name="DOE Joint Genome Institute"/>
            <person name="Steindorff A.S."/>
            <person name="Carver A."/>
            <person name="Calhoun S."/>
            <person name="Stillman K."/>
            <person name="Liu H."/>
            <person name="Lipzen A."/>
            <person name="Pangilinan J."/>
            <person name="Labutti K."/>
            <person name="Bruns T.D."/>
            <person name="Grigoriev I.V."/>
        </authorList>
    </citation>
    <scope>NUCLEOTIDE SEQUENCE [LARGE SCALE GENOMIC DNA]</scope>
    <source>
        <strain evidence="2 3">CBS 144469</strain>
    </source>
</reference>
<dbReference type="OrthoDB" id="3247165at2759"/>